<dbReference type="EMBL" id="LR877172">
    <property type="protein sequence ID" value="CAD2222775.1"/>
    <property type="molecule type" value="Genomic_DNA"/>
</dbReference>
<evidence type="ECO:0000256" key="1">
    <source>
        <dbReference type="SAM" id="MobiDB-lite"/>
    </source>
</evidence>
<feature type="compositionally biased region" description="Basic and acidic residues" evidence="1">
    <location>
        <begin position="242"/>
        <end position="253"/>
    </location>
</feature>
<dbReference type="OrthoDB" id="272691at2759"/>
<organism evidence="2 3">
    <name type="scientific">Angomonas deanei</name>
    <dbReference type="NCBI Taxonomy" id="59799"/>
    <lineage>
        <taxon>Eukaryota</taxon>
        <taxon>Discoba</taxon>
        <taxon>Euglenozoa</taxon>
        <taxon>Kinetoplastea</taxon>
        <taxon>Metakinetoplastina</taxon>
        <taxon>Trypanosomatida</taxon>
        <taxon>Trypanosomatidae</taxon>
        <taxon>Strigomonadinae</taxon>
        <taxon>Angomonas</taxon>
    </lineage>
</organism>
<evidence type="ECO:0000313" key="3">
    <source>
        <dbReference type="Proteomes" id="UP000515908"/>
    </source>
</evidence>
<feature type="region of interest" description="Disordered" evidence="1">
    <location>
        <begin position="305"/>
        <end position="339"/>
    </location>
</feature>
<evidence type="ECO:0008006" key="4">
    <source>
        <dbReference type="Google" id="ProtNLM"/>
    </source>
</evidence>
<dbReference type="VEuPathDB" id="TriTrypDB:ADEAN_001032200"/>
<dbReference type="SUPFAM" id="SSF50156">
    <property type="entry name" value="PDZ domain-like"/>
    <property type="match status" value="1"/>
</dbReference>
<keyword evidence="3" id="KW-1185">Reference proteome</keyword>
<dbReference type="Proteomes" id="UP000515908">
    <property type="component" value="Chromosome 28"/>
</dbReference>
<sequence>MSGFLNKLKGADKIDNSLPPDASGLVVRRLQKQYASEPPENLGLVLTDDAEIRSVAPNSAAAQANIQPNFMICYVNDEFVETKAEFLAAAANSIYMDVKLYSVEPMSELIAKLVDDEGKSINCDELLQTTPRYGFLSSEHPLFRRYTKRLDRQRHTYFLLKQGAKDMEEQLRLERQKEMQREAERLKKGEEERQEKEREEEKEKQKLPSAQVAGTPPPEAIAPTNEPFVKVDNVTSSFQVDKQVDEQVDKQDTLDEPDTLPEPELPNPVSTKELLDLVGVPTTTSAIEEPRYELLPSEEYTLSNGEKVVHQLKKRSGPLPPPPPGKPPKINKEARRKAA</sequence>
<evidence type="ECO:0000313" key="2">
    <source>
        <dbReference type="EMBL" id="CAD2222775.1"/>
    </source>
</evidence>
<dbReference type="AlphaFoldDB" id="A0A7G2CTD5"/>
<name>A0A7G2CTD5_9TRYP</name>
<feature type="region of interest" description="Disordered" evidence="1">
    <location>
        <begin position="180"/>
        <end position="271"/>
    </location>
</feature>
<protein>
    <recommendedName>
        <fullName evidence="4">PDZ domain-containing protein</fullName>
    </recommendedName>
</protein>
<proteinExistence type="predicted"/>
<accession>A0A7G2CTD5</accession>
<feature type="compositionally biased region" description="Pro residues" evidence="1">
    <location>
        <begin position="318"/>
        <end position="327"/>
    </location>
</feature>
<dbReference type="InterPro" id="IPR036034">
    <property type="entry name" value="PDZ_sf"/>
</dbReference>
<feature type="compositionally biased region" description="Basic and acidic residues" evidence="1">
    <location>
        <begin position="180"/>
        <end position="206"/>
    </location>
</feature>
<reference evidence="2 3" key="1">
    <citation type="submission" date="2020-08" db="EMBL/GenBank/DDBJ databases">
        <authorList>
            <person name="Newling K."/>
            <person name="Davey J."/>
            <person name="Forrester S."/>
        </authorList>
    </citation>
    <scope>NUCLEOTIDE SEQUENCE [LARGE SCALE GENOMIC DNA]</scope>
    <source>
        <strain evidence="3">Crithidia deanei Carvalho (ATCC PRA-265)</strain>
    </source>
</reference>
<gene>
    <name evidence="2" type="ORF">ADEAN_001032200</name>
</gene>